<accession>A0A7S0Q8B3</accession>
<feature type="transmembrane region" description="Helical" evidence="11">
    <location>
        <begin position="12"/>
        <end position="30"/>
    </location>
</feature>
<feature type="domain" description="Glycosyltransferase 61 catalytic" evidence="12">
    <location>
        <begin position="407"/>
        <end position="479"/>
    </location>
</feature>
<evidence type="ECO:0000256" key="10">
    <source>
        <dbReference type="ARBA" id="ARBA00049432"/>
    </source>
</evidence>
<dbReference type="EC" id="2.4.1.255" evidence="1"/>
<dbReference type="InterPro" id="IPR049625">
    <property type="entry name" value="Glyco_transf_61_cat"/>
</dbReference>
<gene>
    <name evidence="13" type="ORF">CCUR1050_LOCUS650</name>
</gene>
<dbReference type="PANTHER" id="PTHR20961:SF148">
    <property type="entry name" value="EGF DOMAIN-SPECIFIC O-LINKED N-ACETYLGLUCOSAMINE TRANSFERASE"/>
    <property type="match status" value="1"/>
</dbReference>
<keyword evidence="6" id="KW-0325">Glycoprotein</keyword>
<keyword evidence="11" id="KW-0812">Transmembrane</keyword>
<keyword evidence="11" id="KW-0472">Membrane</keyword>
<dbReference type="GO" id="GO:0097363">
    <property type="term" value="F:protein O-acetylglucosaminyltransferase activity"/>
    <property type="evidence" value="ECO:0007669"/>
    <property type="project" value="UniProtKB-EC"/>
</dbReference>
<evidence type="ECO:0000256" key="9">
    <source>
        <dbReference type="ARBA" id="ARBA00048317"/>
    </source>
</evidence>
<evidence type="ECO:0000313" key="13">
    <source>
        <dbReference type="EMBL" id="CAD8622975.1"/>
    </source>
</evidence>
<evidence type="ECO:0000256" key="6">
    <source>
        <dbReference type="ARBA" id="ARBA00023180"/>
    </source>
</evidence>
<organism evidence="13">
    <name type="scientific">Cryptomonas curvata</name>
    <dbReference type="NCBI Taxonomy" id="233186"/>
    <lineage>
        <taxon>Eukaryota</taxon>
        <taxon>Cryptophyceae</taxon>
        <taxon>Cryptomonadales</taxon>
        <taxon>Cryptomonadaceae</taxon>
        <taxon>Cryptomonas</taxon>
    </lineage>
</organism>
<evidence type="ECO:0000256" key="4">
    <source>
        <dbReference type="ARBA" id="ARBA00022729"/>
    </source>
</evidence>
<evidence type="ECO:0000256" key="5">
    <source>
        <dbReference type="ARBA" id="ARBA00022824"/>
    </source>
</evidence>
<evidence type="ECO:0000256" key="2">
    <source>
        <dbReference type="ARBA" id="ARBA00022676"/>
    </source>
</evidence>
<dbReference type="Pfam" id="PF04577">
    <property type="entry name" value="Glyco_transf_61"/>
    <property type="match status" value="1"/>
</dbReference>
<keyword evidence="2" id="KW-0328">Glycosyltransferase</keyword>
<protein>
    <recommendedName>
        <fullName evidence="7">EGF domain-specific O-linked N-acetylglucosamine transferase</fullName>
        <ecNumber evidence="1">2.4.1.255</ecNumber>
    </recommendedName>
    <alternativeName>
        <fullName evidence="8">Extracellular O-linked N-acetylglucosamine transferase</fullName>
    </alternativeName>
</protein>
<dbReference type="AlphaFoldDB" id="A0A7S0Q8B3"/>
<reference evidence="13" key="1">
    <citation type="submission" date="2021-01" db="EMBL/GenBank/DDBJ databases">
        <authorList>
            <person name="Corre E."/>
            <person name="Pelletier E."/>
            <person name="Niang G."/>
            <person name="Scheremetjew M."/>
            <person name="Finn R."/>
            <person name="Kale V."/>
            <person name="Holt S."/>
            <person name="Cochrane G."/>
            <person name="Meng A."/>
            <person name="Brown T."/>
            <person name="Cohen L."/>
        </authorList>
    </citation>
    <scope>NUCLEOTIDE SEQUENCE</scope>
    <source>
        <strain evidence="13">CCAP979/52</strain>
    </source>
</reference>
<evidence type="ECO:0000256" key="11">
    <source>
        <dbReference type="SAM" id="Phobius"/>
    </source>
</evidence>
<evidence type="ECO:0000256" key="3">
    <source>
        <dbReference type="ARBA" id="ARBA00022679"/>
    </source>
</evidence>
<evidence type="ECO:0000256" key="1">
    <source>
        <dbReference type="ARBA" id="ARBA00011970"/>
    </source>
</evidence>
<comment type="catalytic activity">
    <reaction evidence="9">
        <text>L-seryl-[protein] + UDP-N-acetyl-alpha-D-glucosamine = 3-O-(N-acetyl-beta-D-glucosaminyl)-L-seryl-[protein] + UDP + H(+)</text>
        <dbReference type="Rhea" id="RHEA:48904"/>
        <dbReference type="Rhea" id="RHEA-COMP:9863"/>
        <dbReference type="Rhea" id="RHEA-COMP:12251"/>
        <dbReference type="ChEBI" id="CHEBI:15378"/>
        <dbReference type="ChEBI" id="CHEBI:29999"/>
        <dbReference type="ChEBI" id="CHEBI:57705"/>
        <dbReference type="ChEBI" id="CHEBI:58223"/>
        <dbReference type="ChEBI" id="CHEBI:90838"/>
        <dbReference type="EC" id="2.4.1.255"/>
    </reaction>
</comment>
<dbReference type="EMBL" id="HBEZ01001124">
    <property type="protein sequence ID" value="CAD8622975.1"/>
    <property type="molecule type" value="Transcribed_RNA"/>
</dbReference>
<evidence type="ECO:0000259" key="12">
    <source>
        <dbReference type="Pfam" id="PF04577"/>
    </source>
</evidence>
<sequence length="552" mass="60249">MARVLIRPSYIISFSLVSFLSITFFHGHLLNDNAAPKKYVLKLASTVANMNQQASTVANMKDIGEILHSTSIFSNTIFFQDHKTYDCTDLGPKHLVHAPTTEAPVITCLGGKESWGRCDRGYFLCEQKLLQDPTVPMHTTIRFGTPFSFDCIDNVCRVFGFRYDPAYTSSFCSPGGLCFGCYASRKEGSSDHFCQAKAGPTNVTPHAVSREIDDEVFVYIPDSPPLNLMMNGRDAALVRGQESIRLLAMTSRPDENCAVEVNQTAILMFLDGGNPFHHLLMVFRRVFAALVTLHVNSDMDALTDCVFVAWRGTSPERYFAEMSPFDRAILNTLCRGGLIILSNQSGPVCFAQMLIGSTPGGWDMNLDQNLAATPVNFAGVTLARLILESALGRGAAASAAANHGGLVLVVRRGRRGLVNEDAVRLAIEASVAPAAVRVLNFDLLDFRAALGVVSGRLVMAGVHGAALTNLIFLPPSAALVEVTISPVKNEYLLLARSFGKRYYAHPHLIPTDTHLPDLRDRRVTVDRVPDLGRLCATALARAERLSRQPACC</sequence>
<keyword evidence="3" id="KW-0808">Transferase</keyword>
<dbReference type="InterPro" id="IPR007657">
    <property type="entry name" value="Glycosyltransferase_61"/>
</dbReference>
<evidence type="ECO:0000256" key="8">
    <source>
        <dbReference type="ARBA" id="ARBA00042574"/>
    </source>
</evidence>
<keyword evidence="11" id="KW-1133">Transmembrane helix</keyword>
<comment type="catalytic activity">
    <reaction evidence="10">
        <text>L-threonyl-[protein] + UDP-N-acetyl-alpha-D-glucosamine = 3-O-(N-acetyl-beta-D-glucosaminyl)-L-threonyl-[protein] + UDP + H(+)</text>
        <dbReference type="Rhea" id="RHEA:48908"/>
        <dbReference type="Rhea" id="RHEA-COMP:11060"/>
        <dbReference type="Rhea" id="RHEA-COMP:12252"/>
        <dbReference type="ChEBI" id="CHEBI:15378"/>
        <dbReference type="ChEBI" id="CHEBI:30013"/>
        <dbReference type="ChEBI" id="CHEBI:57705"/>
        <dbReference type="ChEBI" id="CHEBI:58223"/>
        <dbReference type="ChEBI" id="CHEBI:90840"/>
        <dbReference type="EC" id="2.4.1.255"/>
    </reaction>
</comment>
<dbReference type="PANTHER" id="PTHR20961">
    <property type="entry name" value="GLYCOSYLTRANSFERASE"/>
    <property type="match status" value="1"/>
</dbReference>
<name>A0A7S0Q8B3_9CRYP</name>
<keyword evidence="5" id="KW-0256">Endoplasmic reticulum</keyword>
<proteinExistence type="predicted"/>
<keyword evidence="4" id="KW-0732">Signal</keyword>
<evidence type="ECO:0000256" key="7">
    <source>
        <dbReference type="ARBA" id="ARBA00040944"/>
    </source>
</evidence>